<dbReference type="KEGG" id="dcr:108226674"/>
<dbReference type="Pfam" id="PF00314">
    <property type="entry name" value="Thaumatin"/>
    <property type="match status" value="1"/>
</dbReference>
<dbReference type="EMBL" id="CP093348">
    <property type="protein sequence ID" value="WOH06687.1"/>
    <property type="molecule type" value="Genomic_DNA"/>
</dbReference>
<name>A0A164WVN1_DAUCS</name>
<feature type="chain" id="PRO_5007854171" description="Thaumatin-like protein" evidence="2">
    <location>
        <begin position="23"/>
        <end position="237"/>
    </location>
</feature>
<feature type="signal peptide" evidence="2">
    <location>
        <begin position="1"/>
        <end position="22"/>
    </location>
</feature>
<keyword evidence="2" id="KW-0732">Signal</keyword>
<proteinExistence type="predicted"/>
<dbReference type="Proteomes" id="UP000077755">
    <property type="component" value="Chromosome 6"/>
</dbReference>
<feature type="disulfide bond" evidence="1">
    <location>
        <begin position="146"/>
        <end position="208"/>
    </location>
</feature>
<evidence type="ECO:0008006" key="6">
    <source>
        <dbReference type="Google" id="ProtNLM"/>
    </source>
</evidence>
<dbReference type="PANTHER" id="PTHR31048">
    <property type="entry name" value="OS03G0233200 PROTEIN"/>
    <property type="match status" value="1"/>
</dbReference>
<evidence type="ECO:0000313" key="5">
    <source>
        <dbReference type="Proteomes" id="UP000077755"/>
    </source>
</evidence>
<protein>
    <recommendedName>
        <fullName evidence="6">Thaumatin-like protein</fullName>
    </recommendedName>
</protein>
<dbReference type="SUPFAM" id="SSF49870">
    <property type="entry name" value="Osmotin, thaumatin-like protein"/>
    <property type="match status" value="1"/>
</dbReference>
<feature type="disulfide bond" evidence="1">
    <location>
        <begin position="154"/>
        <end position="171"/>
    </location>
</feature>
<reference evidence="3" key="1">
    <citation type="journal article" date="2016" name="Nat. Genet.">
        <title>A high-quality carrot genome assembly provides new insights into carotenoid accumulation and asterid genome evolution.</title>
        <authorList>
            <person name="Iorizzo M."/>
            <person name="Ellison S."/>
            <person name="Senalik D."/>
            <person name="Zeng P."/>
            <person name="Satapoomin P."/>
            <person name="Huang J."/>
            <person name="Bowman M."/>
            <person name="Iovene M."/>
            <person name="Sanseverino W."/>
            <person name="Cavagnaro P."/>
            <person name="Yildiz M."/>
            <person name="Macko-Podgorni A."/>
            <person name="Moranska E."/>
            <person name="Grzebelus E."/>
            <person name="Grzebelus D."/>
            <person name="Ashrafi H."/>
            <person name="Zheng Z."/>
            <person name="Cheng S."/>
            <person name="Spooner D."/>
            <person name="Van Deynze A."/>
            <person name="Simon P."/>
        </authorList>
    </citation>
    <scope>NUCLEOTIDE SEQUENCE [LARGE SCALE GENOMIC DNA]</scope>
    <source>
        <tissue evidence="3">Leaf</tissue>
    </source>
</reference>
<organism evidence="3">
    <name type="scientific">Daucus carota subsp. sativus</name>
    <name type="common">Carrot</name>
    <dbReference type="NCBI Taxonomy" id="79200"/>
    <lineage>
        <taxon>Eukaryota</taxon>
        <taxon>Viridiplantae</taxon>
        <taxon>Streptophyta</taxon>
        <taxon>Embryophyta</taxon>
        <taxon>Tracheophyta</taxon>
        <taxon>Spermatophyta</taxon>
        <taxon>Magnoliopsida</taxon>
        <taxon>eudicotyledons</taxon>
        <taxon>Gunneridae</taxon>
        <taxon>Pentapetalae</taxon>
        <taxon>asterids</taxon>
        <taxon>campanulids</taxon>
        <taxon>Apiales</taxon>
        <taxon>Apiaceae</taxon>
        <taxon>Apioideae</taxon>
        <taxon>Scandiceae</taxon>
        <taxon>Daucinae</taxon>
        <taxon>Daucus</taxon>
        <taxon>Daucus sect. Daucus</taxon>
    </lineage>
</organism>
<gene>
    <name evidence="3" type="ORF">DCAR_020311</name>
    <name evidence="4" type="ORF">DCAR_0626115</name>
</gene>
<dbReference type="Gramene" id="KZM92324">
    <property type="protein sequence ID" value="KZM92324"/>
    <property type="gene ID" value="DCAR_020311"/>
</dbReference>
<evidence type="ECO:0000256" key="1">
    <source>
        <dbReference type="PIRSR" id="PIRSR002703-1"/>
    </source>
</evidence>
<dbReference type="PROSITE" id="PS51367">
    <property type="entry name" value="THAUMATIN_2"/>
    <property type="match status" value="1"/>
</dbReference>
<evidence type="ECO:0000313" key="3">
    <source>
        <dbReference type="EMBL" id="KZM92324.1"/>
    </source>
</evidence>
<dbReference type="PIRSF" id="PIRSF002703">
    <property type="entry name" value="Thaumatin"/>
    <property type="match status" value="1"/>
</dbReference>
<dbReference type="Gene3D" id="2.60.110.10">
    <property type="entry name" value="Thaumatin"/>
    <property type="match status" value="1"/>
</dbReference>
<keyword evidence="1" id="KW-1015">Disulfide bond</keyword>
<feature type="disulfide bond" evidence="1">
    <location>
        <begin position="79"/>
        <end position="83"/>
    </location>
</feature>
<dbReference type="InterPro" id="IPR001938">
    <property type="entry name" value="Thaumatin"/>
</dbReference>
<reference evidence="4" key="2">
    <citation type="submission" date="2022-03" db="EMBL/GenBank/DDBJ databases">
        <title>Draft title - Genomic analysis of global carrot germplasm unveils the trajectory of domestication and the origin of high carotenoid orange carrot.</title>
        <authorList>
            <person name="Iorizzo M."/>
            <person name="Ellison S."/>
            <person name="Senalik D."/>
            <person name="Macko-Podgorni A."/>
            <person name="Grzebelus D."/>
            <person name="Bostan H."/>
            <person name="Rolling W."/>
            <person name="Curaba J."/>
            <person name="Simon P."/>
        </authorList>
    </citation>
    <scope>NUCLEOTIDE SEQUENCE</scope>
    <source>
        <tissue evidence="4">Leaf</tissue>
    </source>
</reference>
<dbReference type="InterPro" id="IPR037176">
    <property type="entry name" value="Osmotin/thaumatin-like_sf"/>
</dbReference>
<dbReference type="FunFam" id="2.60.110.10:FF:000004">
    <property type="entry name" value="THAUMATIN-LIKE PROTEIN 1"/>
    <property type="match status" value="1"/>
</dbReference>
<accession>A0A164WVN1</accession>
<sequence>MARQILFAVPFAVLLLIGGESATFTITNNCPMTIWPAAFSNKESPPSKTGFELASQASDTIDIPSTAKTSGRIWARTYCTATCRTGECGHGGGACSGATGVPPATLAEFTLNDNGGLDTYDISNVDGFNLRVSLAPENQACFTASCSGDINADCPADRAIKVPSGSDTVGCLSDCAALNRPEDCCTGAFSTPGTCQPSKSAIYFKEKCPQAYGYAYHDQTSTFTCSTGTNYRITFCP</sequence>
<dbReference type="PRINTS" id="PR00347">
    <property type="entry name" value="THAUMATIN"/>
</dbReference>
<feature type="disulfide bond" evidence="1">
    <location>
        <begin position="175"/>
        <end position="184"/>
    </location>
</feature>
<evidence type="ECO:0000256" key="2">
    <source>
        <dbReference type="SAM" id="SignalP"/>
    </source>
</evidence>
<dbReference type="AlphaFoldDB" id="A0A164WVN1"/>
<feature type="disulfide bond" evidence="1">
    <location>
        <begin position="88"/>
        <end position="95"/>
    </location>
</feature>
<feature type="disulfide bond" evidence="1">
    <location>
        <begin position="30"/>
        <end position="236"/>
    </location>
</feature>
<dbReference type="OrthoDB" id="430315at2759"/>
<feature type="disulfide bond" evidence="1">
    <location>
        <begin position="141"/>
        <end position="225"/>
    </location>
</feature>
<dbReference type="EMBL" id="LNRQ01000006">
    <property type="protein sequence ID" value="KZM92324.1"/>
    <property type="molecule type" value="Genomic_DNA"/>
</dbReference>
<evidence type="ECO:0000313" key="4">
    <source>
        <dbReference type="EMBL" id="WOH06687.1"/>
    </source>
</evidence>
<keyword evidence="5" id="KW-1185">Reference proteome</keyword>
<feature type="disulfide bond" evidence="1">
    <location>
        <begin position="185"/>
        <end position="195"/>
    </location>
</feature>
<dbReference type="SMART" id="SM00205">
    <property type="entry name" value="THN"/>
    <property type="match status" value="1"/>
</dbReference>